<accession>A0A068XTX6</accession>
<protein>
    <submittedName>
        <fullName evidence="1">Uncharacterized protein</fullName>
    </submittedName>
</protein>
<dbReference type="EMBL" id="LN902841">
    <property type="protein sequence ID" value="CDS35785.1"/>
    <property type="molecule type" value="Genomic_DNA"/>
</dbReference>
<dbReference type="AlphaFoldDB" id="A0A068XTX6"/>
<name>A0A068XTX6_ECHMU</name>
<evidence type="ECO:0000313" key="1">
    <source>
        <dbReference type="EMBL" id="CDS35785.1"/>
    </source>
</evidence>
<evidence type="ECO:0000313" key="2">
    <source>
        <dbReference type="Proteomes" id="UP000017246"/>
    </source>
</evidence>
<proteinExistence type="predicted"/>
<gene>
    <name evidence="1" type="ORF">EmuJ_001173400</name>
</gene>
<organism evidence="1 2">
    <name type="scientific">Echinococcus multilocularis</name>
    <name type="common">Fox tapeworm</name>
    <dbReference type="NCBI Taxonomy" id="6211"/>
    <lineage>
        <taxon>Eukaryota</taxon>
        <taxon>Metazoa</taxon>
        <taxon>Spiralia</taxon>
        <taxon>Lophotrochozoa</taxon>
        <taxon>Platyhelminthes</taxon>
        <taxon>Cestoda</taxon>
        <taxon>Eucestoda</taxon>
        <taxon>Cyclophyllidea</taxon>
        <taxon>Taeniidae</taxon>
        <taxon>Echinococcus</taxon>
    </lineage>
</organism>
<reference evidence="1" key="1">
    <citation type="journal article" date="2013" name="Nature">
        <title>The genomes of four tapeworm species reveal adaptations to parasitism.</title>
        <authorList>
            <person name="Tsai I.J."/>
            <person name="Zarowiecki M."/>
            <person name="Holroyd N."/>
            <person name="Garciarrubio A."/>
            <person name="Sanchez-Flores A."/>
            <person name="Brooks K.L."/>
            <person name="Tracey A."/>
            <person name="Bobes R.J."/>
            <person name="Fragoso G."/>
            <person name="Sciutto E."/>
            <person name="Aslett M."/>
            <person name="Beasley H."/>
            <person name="Bennett H.M."/>
            <person name="Cai J."/>
            <person name="Camicia F."/>
            <person name="Clark R."/>
            <person name="Cucher M."/>
            <person name="De Silva N."/>
            <person name="Day T.A."/>
            <person name="Deplazes P."/>
            <person name="Estrada K."/>
            <person name="Fernandez C."/>
            <person name="Holland P.W."/>
            <person name="Hou J."/>
            <person name="Hu S."/>
            <person name="Huckvale T."/>
            <person name="Hung S.S."/>
            <person name="Kamenetzky L."/>
            <person name="Keane J.A."/>
            <person name="Kiss F."/>
            <person name="Koziol U."/>
            <person name="Lambert O."/>
            <person name="Liu K."/>
            <person name="Luo X."/>
            <person name="Luo Y."/>
            <person name="Macchiaroli N."/>
            <person name="Nichol S."/>
            <person name="Paps J."/>
            <person name="Parkinson J."/>
            <person name="Pouchkina-Stantcheva N."/>
            <person name="Riddiford N."/>
            <person name="Rosenzvit M."/>
            <person name="Salinas G."/>
            <person name="Wasmuth J.D."/>
            <person name="Zamanian M."/>
            <person name="Zheng Y."/>
            <person name="Cai X."/>
            <person name="Soberon X."/>
            <person name="Olson P.D."/>
            <person name="Laclette J.P."/>
            <person name="Brehm K."/>
            <person name="Berriman M."/>
            <person name="Garciarrubio A."/>
            <person name="Bobes R.J."/>
            <person name="Fragoso G."/>
            <person name="Sanchez-Flores A."/>
            <person name="Estrada K."/>
            <person name="Cevallos M.A."/>
            <person name="Morett E."/>
            <person name="Gonzalez V."/>
            <person name="Portillo T."/>
            <person name="Ochoa-Leyva A."/>
            <person name="Jose M.V."/>
            <person name="Sciutto E."/>
            <person name="Landa A."/>
            <person name="Jimenez L."/>
            <person name="Valdes V."/>
            <person name="Carrero J.C."/>
            <person name="Larralde C."/>
            <person name="Morales-Montor J."/>
            <person name="Limon-Lason J."/>
            <person name="Soberon X."/>
            <person name="Laclette J.P."/>
        </authorList>
    </citation>
    <scope>NUCLEOTIDE SEQUENCE [LARGE SCALE GENOMIC DNA]</scope>
</reference>
<dbReference type="Proteomes" id="UP000017246">
    <property type="component" value="Unassembled WGS sequence"/>
</dbReference>
<reference evidence="1" key="2">
    <citation type="submission" date="2015-11" db="EMBL/GenBank/DDBJ databases">
        <authorList>
            <person name="Zhang Y."/>
            <person name="Guo Z."/>
        </authorList>
    </citation>
    <scope>NUCLEOTIDE SEQUENCE</scope>
</reference>
<sequence length="128" mass="14850">MTQLVFQCTFLSTQNDQSRLPYLVMNGQFNRYMRDASILVIVNSVANSFRHRKEPQSAFETPELCLVDYVLSQVPNNFSSTFDLSNDLFNSLQNVPNLNVDFVVLINCDLLKQYSELFTTDFTMIRRC</sequence>
<keyword evidence="2" id="KW-1185">Reference proteome</keyword>